<evidence type="ECO:0000313" key="6">
    <source>
        <dbReference type="EMBL" id="GAQ93039.1"/>
    </source>
</evidence>
<evidence type="ECO:0000313" key="7">
    <source>
        <dbReference type="Proteomes" id="UP000054558"/>
    </source>
</evidence>
<dbReference type="AlphaFoldDB" id="A0A1Y1ITZ2"/>
<feature type="compositionally biased region" description="Pro residues" evidence="4">
    <location>
        <begin position="23"/>
        <end position="43"/>
    </location>
</feature>
<evidence type="ECO:0000256" key="2">
    <source>
        <dbReference type="ARBA" id="ARBA00022670"/>
    </source>
</evidence>
<proteinExistence type="inferred from homology"/>
<feature type="compositionally biased region" description="Polar residues" evidence="4">
    <location>
        <begin position="1"/>
        <end position="12"/>
    </location>
</feature>
<comment type="similarity">
    <text evidence="1">Belongs to the peptidase C48 family.</text>
</comment>
<dbReference type="GO" id="GO:0008234">
    <property type="term" value="F:cysteine-type peptidase activity"/>
    <property type="evidence" value="ECO:0007669"/>
    <property type="project" value="InterPro"/>
</dbReference>
<keyword evidence="3" id="KW-0378">Hydrolase</keyword>
<sequence length="224" mass="25609">MQTPRALSNDSNSPPPKRRQPQVPEPVPSDSGSPPPRGRPAPEPVKGKLERDDAGYVRSESLQTALDWWQFRHPKFRCTAFYMYEAKFTVKLYWKCLKRLIEEDCDGVGTVLNIGRCHWVAIYVSKKSRTIEYYDPYGTEPSERVRSVLERIGRMVGTNLNEFGGRFPVEVSSAHHQHDVTECGLYSLAFLYERGVTGKSFFACTRGSAIGRSMLDIYCRMWFA</sequence>
<organism evidence="6 7">
    <name type="scientific">Klebsormidium nitens</name>
    <name type="common">Green alga</name>
    <name type="synonym">Ulothrix nitens</name>
    <dbReference type="NCBI Taxonomy" id="105231"/>
    <lineage>
        <taxon>Eukaryota</taxon>
        <taxon>Viridiplantae</taxon>
        <taxon>Streptophyta</taxon>
        <taxon>Klebsormidiophyceae</taxon>
        <taxon>Klebsormidiales</taxon>
        <taxon>Klebsormidiaceae</taxon>
        <taxon>Klebsormidium</taxon>
    </lineage>
</organism>
<dbReference type="Pfam" id="PF02902">
    <property type="entry name" value="Peptidase_C48"/>
    <property type="match status" value="1"/>
</dbReference>
<dbReference type="EMBL" id="DF238214">
    <property type="protein sequence ID" value="GAQ93039.1"/>
    <property type="molecule type" value="Genomic_DNA"/>
</dbReference>
<feature type="compositionally biased region" description="Basic and acidic residues" evidence="4">
    <location>
        <begin position="45"/>
        <end position="54"/>
    </location>
</feature>
<name>A0A1Y1ITZ2_KLENI</name>
<evidence type="ECO:0000256" key="4">
    <source>
        <dbReference type="SAM" id="MobiDB-lite"/>
    </source>
</evidence>
<feature type="region of interest" description="Disordered" evidence="4">
    <location>
        <begin position="1"/>
        <end position="54"/>
    </location>
</feature>
<feature type="domain" description="Ubiquitin-like protease family profile" evidence="5">
    <location>
        <begin position="104"/>
        <end position="191"/>
    </location>
</feature>
<keyword evidence="2" id="KW-0645">Protease</keyword>
<evidence type="ECO:0000256" key="1">
    <source>
        <dbReference type="ARBA" id="ARBA00005234"/>
    </source>
</evidence>
<dbReference type="Proteomes" id="UP000054558">
    <property type="component" value="Unassembled WGS sequence"/>
</dbReference>
<dbReference type="SUPFAM" id="SSF54001">
    <property type="entry name" value="Cysteine proteinases"/>
    <property type="match status" value="1"/>
</dbReference>
<reference evidence="6 7" key="1">
    <citation type="journal article" date="2014" name="Nat. Commun.">
        <title>Klebsormidium flaccidum genome reveals primary factors for plant terrestrial adaptation.</title>
        <authorList>
            <person name="Hori K."/>
            <person name="Maruyama F."/>
            <person name="Fujisawa T."/>
            <person name="Togashi T."/>
            <person name="Yamamoto N."/>
            <person name="Seo M."/>
            <person name="Sato S."/>
            <person name="Yamada T."/>
            <person name="Mori H."/>
            <person name="Tajima N."/>
            <person name="Moriyama T."/>
            <person name="Ikeuchi M."/>
            <person name="Watanabe M."/>
            <person name="Wada H."/>
            <person name="Kobayashi K."/>
            <person name="Saito M."/>
            <person name="Masuda T."/>
            <person name="Sasaki-Sekimoto Y."/>
            <person name="Mashiguchi K."/>
            <person name="Awai K."/>
            <person name="Shimojima M."/>
            <person name="Masuda S."/>
            <person name="Iwai M."/>
            <person name="Nobusawa T."/>
            <person name="Narise T."/>
            <person name="Kondo S."/>
            <person name="Saito H."/>
            <person name="Sato R."/>
            <person name="Murakawa M."/>
            <person name="Ihara Y."/>
            <person name="Oshima-Yamada Y."/>
            <person name="Ohtaka K."/>
            <person name="Satoh M."/>
            <person name="Sonobe K."/>
            <person name="Ishii M."/>
            <person name="Ohtani R."/>
            <person name="Kanamori-Sato M."/>
            <person name="Honoki R."/>
            <person name="Miyazaki D."/>
            <person name="Mochizuki H."/>
            <person name="Umetsu J."/>
            <person name="Higashi K."/>
            <person name="Shibata D."/>
            <person name="Kamiya Y."/>
            <person name="Sato N."/>
            <person name="Nakamura Y."/>
            <person name="Tabata S."/>
            <person name="Ida S."/>
            <person name="Kurokawa K."/>
            <person name="Ohta H."/>
        </authorList>
    </citation>
    <scope>NUCLEOTIDE SEQUENCE [LARGE SCALE GENOMIC DNA]</scope>
    <source>
        <strain evidence="6 7">NIES-2285</strain>
    </source>
</reference>
<protein>
    <recommendedName>
        <fullName evidence="5">Ubiquitin-like protease family profile domain-containing protein</fullName>
    </recommendedName>
</protein>
<accession>A0A1Y1ITZ2</accession>
<dbReference type="GO" id="GO:0006508">
    <property type="term" value="P:proteolysis"/>
    <property type="evidence" value="ECO:0007669"/>
    <property type="project" value="UniProtKB-KW"/>
</dbReference>
<dbReference type="Gene3D" id="3.40.395.10">
    <property type="entry name" value="Adenoviral Proteinase, Chain A"/>
    <property type="match status" value="1"/>
</dbReference>
<keyword evidence="7" id="KW-1185">Reference proteome</keyword>
<gene>
    <name evidence="6" type="ORF">KFL_012650030</name>
</gene>
<dbReference type="InterPro" id="IPR038765">
    <property type="entry name" value="Papain-like_cys_pep_sf"/>
</dbReference>
<dbReference type="InterPro" id="IPR003653">
    <property type="entry name" value="Peptidase_C48_C"/>
</dbReference>
<evidence type="ECO:0000259" key="5">
    <source>
        <dbReference type="Pfam" id="PF02902"/>
    </source>
</evidence>
<evidence type="ECO:0000256" key="3">
    <source>
        <dbReference type="ARBA" id="ARBA00022801"/>
    </source>
</evidence>